<accession>A0A915CS63</accession>
<organism evidence="2 3">
    <name type="scientific">Ditylenchus dipsaci</name>
    <dbReference type="NCBI Taxonomy" id="166011"/>
    <lineage>
        <taxon>Eukaryota</taxon>
        <taxon>Metazoa</taxon>
        <taxon>Ecdysozoa</taxon>
        <taxon>Nematoda</taxon>
        <taxon>Chromadorea</taxon>
        <taxon>Rhabditida</taxon>
        <taxon>Tylenchina</taxon>
        <taxon>Tylenchomorpha</taxon>
        <taxon>Sphaerularioidea</taxon>
        <taxon>Anguinidae</taxon>
        <taxon>Anguininae</taxon>
        <taxon>Ditylenchus</taxon>
    </lineage>
</organism>
<evidence type="ECO:0000313" key="3">
    <source>
        <dbReference type="WBParaSite" id="jg11643"/>
    </source>
</evidence>
<sequence>MKGKNILQNHQKKIVRKKGTTTTESSADLRDVSLDKPSSANSMKNSSAEDKGLQGIYISQLPSSSNQLADKLSSVVRRHAKLIHIVYEHGANAKSALVLMQNVSNMEALLTTLNLTQLGGFQLKAKQANHVVVTEAYNNHLAVTSAAVSGAPLSKESLPLPPPPSIPGLFGEQSTSQPPIKPTSSGLLADKKK</sequence>
<dbReference type="Proteomes" id="UP000887574">
    <property type="component" value="Unplaced"/>
</dbReference>
<dbReference type="AlphaFoldDB" id="A0A915CS63"/>
<evidence type="ECO:0000313" key="2">
    <source>
        <dbReference type="Proteomes" id="UP000887574"/>
    </source>
</evidence>
<protein>
    <submittedName>
        <fullName evidence="3">Uncharacterized protein</fullName>
    </submittedName>
</protein>
<keyword evidence="2" id="KW-1185">Reference proteome</keyword>
<feature type="region of interest" description="Disordered" evidence="1">
    <location>
        <begin position="1"/>
        <end position="48"/>
    </location>
</feature>
<proteinExistence type="predicted"/>
<feature type="region of interest" description="Disordered" evidence="1">
    <location>
        <begin position="152"/>
        <end position="193"/>
    </location>
</feature>
<feature type="compositionally biased region" description="Basic residues" evidence="1">
    <location>
        <begin position="10"/>
        <end position="19"/>
    </location>
</feature>
<dbReference type="WBParaSite" id="jg11643">
    <property type="protein sequence ID" value="jg11643"/>
    <property type="gene ID" value="jg11643"/>
</dbReference>
<feature type="compositionally biased region" description="Polar residues" evidence="1">
    <location>
        <begin position="36"/>
        <end position="46"/>
    </location>
</feature>
<reference evidence="3" key="1">
    <citation type="submission" date="2022-11" db="UniProtKB">
        <authorList>
            <consortium name="WormBaseParasite"/>
        </authorList>
    </citation>
    <scope>IDENTIFICATION</scope>
</reference>
<feature type="compositionally biased region" description="Polar residues" evidence="1">
    <location>
        <begin position="172"/>
        <end position="186"/>
    </location>
</feature>
<name>A0A915CS63_9BILA</name>
<evidence type="ECO:0000256" key="1">
    <source>
        <dbReference type="SAM" id="MobiDB-lite"/>
    </source>
</evidence>